<dbReference type="PANTHER" id="PTHR24173">
    <property type="entry name" value="ANKYRIN REPEAT CONTAINING"/>
    <property type="match status" value="1"/>
</dbReference>
<organism evidence="6 7">
    <name type="scientific">Tetrahymena thermophila (strain SB210)</name>
    <dbReference type="NCBI Taxonomy" id="312017"/>
    <lineage>
        <taxon>Eukaryota</taxon>
        <taxon>Sar</taxon>
        <taxon>Alveolata</taxon>
        <taxon>Ciliophora</taxon>
        <taxon>Intramacronucleata</taxon>
        <taxon>Oligohymenophorea</taxon>
        <taxon>Hymenostomatida</taxon>
        <taxon>Tetrahymenina</taxon>
        <taxon>Tetrahymenidae</taxon>
        <taxon>Tetrahymena</taxon>
    </lineage>
</organism>
<dbReference type="PROSITE" id="PS50297">
    <property type="entry name" value="ANK_REP_REGION"/>
    <property type="match status" value="1"/>
</dbReference>
<feature type="compositionally biased region" description="Basic and acidic residues" evidence="4">
    <location>
        <begin position="269"/>
        <end position="319"/>
    </location>
</feature>
<keyword evidence="1" id="KW-0677">Repeat</keyword>
<feature type="repeat" description="ANK" evidence="3">
    <location>
        <begin position="111"/>
        <end position="144"/>
    </location>
</feature>
<dbReference type="PANTHER" id="PTHR24173:SF74">
    <property type="entry name" value="ANKYRIN REPEAT DOMAIN-CONTAINING PROTEIN 16"/>
    <property type="match status" value="1"/>
</dbReference>
<dbReference type="Pfam" id="PF12796">
    <property type="entry name" value="Ank_2"/>
    <property type="match status" value="2"/>
</dbReference>
<dbReference type="eggNOG" id="KOG0504">
    <property type="taxonomic scope" value="Eukaryota"/>
</dbReference>
<feature type="transmembrane region" description="Helical" evidence="5">
    <location>
        <begin position="340"/>
        <end position="359"/>
    </location>
</feature>
<dbReference type="RefSeq" id="XP_001021585.1">
    <property type="nucleotide sequence ID" value="XM_001021585.1"/>
</dbReference>
<dbReference type="OMA" id="ALQIDIW"/>
<dbReference type="STRING" id="312017.I7ML80"/>
<dbReference type="GeneID" id="7826009"/>
<dbReference type="KEGG" id="tet:TTHERM_00149500"/>
<keyword evidence="2 3" id="KW-0040">ANK repeat</keyword>
<feature type="region of interest" description="Disordered" evidence="4">
    <location>
        <begin position="269"/>
        <end position="321"/>
    </location>
</feature>
<keyword evidence="5" id="KW-0812">Transmembrane</keyword>
<sequence>MSQDLLKEVKKQNCEKVKELLASKRDNIDINFIDSKTKLGFLHLAIQNYDYDTLQALLGDKHEHNQIDLNLLNGDGLTPLALASSLGYLEGVELLLKQKNIDINFSLNYEDGRTAFHVACANKNNQEVIDKLIKRGADPNIVSKGLGTPLKIAIDEGDNEKAIWLIHNPKVDVMLKDDNDNTCLHTAVEAGLGDFINSLFQIFQDRIQEKPSTAELIKSFMNQQNDQGNTCLHQAVLSNRLSIQKLLKLTGVKLGLDVNIKNKQNKTAEDLQTEKEEKKKQQEAQEMQRKNEIKVEKAQVKEEKRRIEKQEREQKKKEEENFEQIQQEMLEKKQQTNRRALFVFFLIFLMVFAGVVLFFQAKKNIEKQPYIPKPRTDYDDFL</sequence>
<evidence type="ECO:0000256" key="4">
    <source>
        <dbReference type="SAM" id="MobiDB-lite"/>
    </source>
</evidence>
<dbReference type="InterPro" id="IPR036770">
    <property type="entry name" value="Ankyrin_rpt-contain_sf"/>
</dbReference>
<dbReference type="Proteomes" id="UP000009168">
    <property type="component" value="Unassembled WGS sequence"/>
</dbReference>
<evidence type="ECO:0000256" key="2">
    <source>
        <dbReference type="ARBA" id="ARBA00023043"/>
    </source>
</evidence>
<dbReference type="PROSITE" id="PS50088">
    <property type="entry name" value="ANK_REPEAT"/>
    <property type="match status" value="1"/>
</dbReference>
<protein>
    <submittedName>
        <fullName evidence="6">Ankyrin domain protein</fullName>
    </submittedName>
</protein>
<keyword evidence="7" id="KW-1185">Reference proteome</keyword>
<evidence type="ECO:0000313" key="6">
    <source>
        <dbReference type="EMBL" id="EAS01340.1"/>
    </source>
</evidence>
<evidence type="ECO:0000256" key="3">
    <source>
        <dbReference type="PROSITE-ProRule" id="PRU00023"/>
    </source>
</evidence>
<evidence type="ECO:0000313" key="7">
    <source>
        <dbReference type="Proteomes" id="UP000009168"/>
    </source>
</evidence>
<dbReference type="SMART" id="SM00248">
    <property type="entry name" value="ANK"/>
    <property type="match status" value="6"/>
</dbReference>
<dbReference type="InterPro" id="IPR002110">
    <property type="entry name" value="Ankyrin_rpt"/>
</dbReference>
<dbReference type="AlphaFoldDB" id="I7ML80"/>
<gene>
    <name evidence="6" type="ORF">TTHERM_00149500</name>
</gene>
<keyword evidence="5" id="KW-0472">Membrane</keyword>
<dbReference type="SUPFAM" id="SSF48403">
    <property type="entry name" value="Ankyrin repeat"/>
    <property type="match status" value="1"/>
</dbReference>
<dbReference type="OrthoDB" id="366390at2759"/>
<evidence type="ECO:0000256" key="5">
    <source>
        <dbReference type="SAM" id="Phobius"/>
    </source>
</evidence>
<reference evidence="7" key="1">
    <citation type="journal article" date="2006" name="PLoS Biol.">
        <title>Macronuclear genome sequence of the ciliate Tetrahymena thermophila, a model eukaryote.</title>
        <authorList>
            <person name="Eisen J.A."/>
            <person name="Coyne R.S."/>
            <person name="Wu M."/>
            <person name="Wu D."/>
            <person name="Thiagarajan M."/>
            <person name="Wortman J.R."/>
            <person name="Badger J.H."/>
            <person name="Ren Q."/>
            <person name="Amedeo P."/>
            <person name="Jones K.M."/>
            <person name="Tallon L.J."/>
            <person name="Delcher A.L."/>
            <person name="Salzberg S.L."/>
            <person name="Silva J.C."/>
            <person name="Haas B.J."/>
            <person name="Majoros W.H."/>
            <person name="Farzad M."/>
            <person name="Carlton J.M."/>
            <person name="Smith R.K. Jr."/>
            <person name="Garg J."/>
            <person name="Pearlman R.E."/>
            <person name="Karrer K.M."/>
            <person name="Sun L."/>
            <person name="Manning G."/>
            <person name="Elde N.C."/>
            <person name="Turkewitz A.P."/>
            <person name="Asai D.J."/>
            <person name="Wilkes D.E."/>
            <person name="Wang Y."/>
            <person name="Cai H."/>
            <person name="Collins K."/>
            <person name="Stewart B.A."/>
            <person name="Lee S.R."/>
            <person name="Wilamowska K."/>
            <person name="Weinberg Z."/>
            <person name="Ruzzo W.L."/>
            <person name="Wloga D."/>
            <person name="Gaertig J."/>
            <person name="Frankel J."/>
            <person name="Tsao C.-C."/>
            <person name="Gorovsky M.A."/>
            <person name="Keeling P.J."/>
            <person name="Waller R.F."/>
            <person name="Patron N.J."/>
            <person name="Cherry J.M."/>
            <person name="Stover N.A."/>
            <person name="Krieger C.J."/>
            <person name="del Toro C."/>
            <person name="Ryder H.F."/>
            <person name="Williamson S.C."/>
            <person name="Barbeau R.A."/>
            <person name="Hamilton E.P."/>
            <person name="Orias E."/>
        </authorList>
    </citation>
    <scope>NUCLEOTIDE SEQUENCE [LARGE SCALE GENOMIC DNA]</scope>
    <source>
        <strain evidence="7">SB210</strain>
    </source>
</reference>
<evidence type="ECO:0000256" key="1">
    <source>
        <dbReference type="ARBA" id="ARBA00022737"/>
    </source>
</evidence>
<dbReference type="HOGENOM" id="CLU_724605_0_0_1"/>
<keyword evidence="5" id="KW-1133">Transmembrane helix</keyword>
<dbReference type="EMBL" id="GG662603">
    <property type="protein sequence ID" value="EAS01340.1"/>
    <property type="molecule type" value="Genomic_DNA"/>
</dbReference>
<proteinExistence type="predicted"/>
<accession>I7ML80</accession>
<dbReference type="InParanoid" id="I7ML80"/>
<dbReference type="Gene3D" id="1.25.40.20">
    <property type="entry name" value="Ankyrin repeat-containing domain"/>
    <property type="match status" value="3"/>
</dbReference>
<name>I7ML80_TETTS</name>